<dbReference type="Proteomes" id="UP001438707">
    <property type="component" value="Unassembled WGS sequence"/>
</dbReference>
<dbReference type="InterPro" id="IPR019821">
    <property type="entry name" value="Kinesin_motor_CS"/>
</dbReference>
<dbReference type="EMBL" id="JALJOS010000012">
    <property type="protein sequence ID" value="KAK9832154.1"/>
    <property type="molecule type" value="Genomic_DNA"/>
</dbReference>
<sequence>MAWFFPLLFRLASVGITLFYPAWGSINAIESAGGADDTQWLVYWLIYALFTMLESTLWVIFKWIPGYTLVRLAFFAWLVLPQTKGATFVYEAVLAPIVKIARREIAKNPSLDKTLNGPLAQGSSSGITSQARSSNLDNALQNARTSLSNSLQKIDGLQNPSDRRKAELSFDRDVSRLGRLGGRNRSQPQQRRTARLLRQEALMDSAPGSKIPIPPNRALKPLSASQEVNKRKRPAPASPSKLDAKRTDTKPTSPLTVFKAQEESWVQISEEKGWSLEDCLNYKLLFKKGKGAGTDKAKMAALSAHIKSLRAAGWHLFSLADQREADRLALLAQLQTEQSEHAAAQQQHTAGVQELQIQIGNLKNKVAESLREAAGLRESGAEVQKQVERGQADIKSAADREHWQAQDLARSREQVTSLQQQVSHLTEQHQRTQTYNAQLQEYNGQLQGEVQTHAQATSRLQAEKNQWCEDMAALRGKVAALDSQVQAAQGSAATAEEARQNANSDASRLRAELTSLSAERDSLTQDLTASQKEVQQYKEHTGKSLEALEQETTRKAQLQYQNKAQEEINAGLQERLAMAEAGLQAAQSLAEGRAGEAGVLAQQACQLRAQLAEATSKWQEGEVLRRRLHNTIMELKGNIRVFCRVRPLLESDAGAGPTSLQYPNSGDLMGRALEMSVPSTVPGQPPQKHDFAFDRVFAPSIGQGEVFEDISQLVQSALDGYRVCIFAYGQTGSGKTHTMLGSPADRGMIPRAMDQLFASAAAMKEQGWTFEMQASMLEIYNEEYKDLLGKGPPAGKKHQVAHDEDGGTSITFAEALDVSGPDAVASLLKQAMRQRAVGATAMNERSSRSHMVFALRLRGTNATTGIQAHGVLNLIDLAGSERLSKSLACGDRLKETQAINKSLSALGDVIMALANKESHVPYRNSKLTYLLQPCLGGDSKTLMFVNVAPSADAAAESLCSLRFAAKLRPQLPGRNICHLAHCSFDRGTLPALLMPLNHLNALLAYVHLDPSPEAGFPPEQGSKCTGAPLSLFPTVAAGQQPVGYFGSCRSGFPVMTSDSEVLPLHSPPTDSPQSAACLQAPDSSLPFVSLTSEALQQLTSTVFSSSIEAARWRATSVLTWAVQASQEVFCSQSLDQDCSQASSGQGLPTTAGLAVPIERRVSLDNNPGSCHSSMLVEPMLPWSCSSEVSDATEPDIASVSSSSCRQQPEHQSASPQWSDESGSESSEILVVDAHDVFTPPANWHWRGASPRRTFSPLSAADSGQPTPMQPGRQQQAQSQSPAEIASVLAGFPDTRHISSGYMRVQQALGKGQPPLAATHKKQQPHPAKPQGALQKKAIPCAAAAPAFDPKEPFPWDPLDRLQALQEWEQDHSACNIEQTGSADKAQGIPAGAVECSNHSACQFPMDLHPSRSGSVSSCWDSAASHEGFHYSTGQKPCPLDVWAIVKPKSPGNFKPAVQS</sequence>
<dbReference type="PANTHER" id="PTHR47972:SF45">
    <property type="entry name" value="PROTEIN CLARET SEGREGATIONAL"/>
    <property type="match status" value="1"/>
</dbReference>
<dbReference type="GO" id="GO:0007018">
    <property type="term" value="P:microtubule-based movement"/>
    <property type="evidence" value="ECO:0007669"/>
    <property type="project" value="InterPro"/>
</dbReference>
<dbReference type="Gene3D" id="1.20.5.340">
    <property type="match status" value="1"/>
</dbReference>
<keyword evidence="9" id="KW-0472">Membrane</keyword>
<dbReference type="GO" id="GO:0005874">
    <property type="term" value="C:microtubule"/>
    <property type="evidence" value="ECO:0007669"/>
    <property type="project" value="UniProtKB-KW"/>
</dbReference>
<feature type="compositionally biased region" description="Polar residues" evidence="8">
    <location>
        <begin position="1198"/>
        <end position="1225"/>
    </location>
</feature>
<dbReference type="Pfam" id="PF03134">
    <property type="entry name" value="TB2_DP1_HVA22"/>
    <property type="match status" value="1"/>
</dbReference>
<evidence type="ECO:0000256" key="2">
    <source>
        <dbReference type="ARBA" id="ARBA00022701"/>
    </source>
</evidence>
<feature type="binding site" evidence="6">
    <location>
        <begin position="729"/>
        <end position="736"/>
    </location>
    <ligand>
        <name>ATP</name>
        <dbReference type="ChEBI" id="CHEBI:30616"/>
    </ligand>
</feature>
<protein>
    <recommendedName>
        <fullName evidence="10">Kinesin motor domain-containing protein</fullName>
    </recommendedName>
</protein>
<keyword evidence="3 6" id="KW-0547">Nucleotide-binding</keyword>
<dbReference type="InterPro" id="IPR004345">
    <property type="entry name" value="TB2_DP1_HVA22"/>
</dbReference>
<feature type="region of interest" description="Disordered" evidence="8">
    <location>
        <begin position="1240"/>
        <end position="1283"/>
    </location>
</feature>
<dbReference type="GO" id="GO:0008017">
    <property type="term" value="F:microtubule binding"/>
    <property type="evidence" value="ECO:0007669"/>
    <property type="project" value="InterPro"/>
</dbReference>
<evidence type="ECO:0000313" key="11">
    <source>
        <dbReference type="EMBL" id="KAK9832154.1"/>
    </source>
</evidence>
<evidence type="ECO:0000256" key="1">
    <source>
        <dbReference type="ARBA" id="ARBA00010899"/>
    </source>
</evidence>
<evidence type="ECO:0000256" key="9">
    <source>
        <dbReference type="SAM" id="Phobius"/>
    </source>
</evidence>
<dbReference type="GO" id="GO:0003777">
    <property type="term" value="F:microtubule motor activity"/>
    <property type="evidence" value="ECO:0007669"/>
    <property type="project" value="InterPro"/>
</dbReference>
<keyword evidence="5 6" id="KW-0505">Motor protein</keyword>
<comment type="similarity">
    <text evidence="1">Belongs to the TRAFAC class myosin-kinesin ATPase superfamily. Kinesin family. KIN-14 subfamily.</text>
</comment>
<name>A0AAW1REY6_9CHLO</name>
<feature type="region of interest" description="Disordered" evidence="8">
    <location>
        <begin position="1193"/>
        <end position="1225"/>
    </location>
</feature>
<evidence type="ECO:0000256" key="5">
    <source>
        <dbReference type="ARBA" id="ARBA00023175"/>
    </source>
</evidence>
<evidence type="ECO:0000256" key="4">
    <source>
        <dbReference type="ARBA" id="ARBA00022840"/>
    </source>
</evidence>
<dbReference type="CDD" id="cd01366">
    <property type="entry name" value="KISc_C_terminal"/>
    <property type="match status" value="1"/>
</dbReference>
<dbReference type="PROSITE" id="PS50067">
    <property type="entry name" value="KINESIN_MOTOR_2"/>
    <property type="match status" value="1"/>
</dbReference>
<dbReference type="PRINTS" id="PR00380">
    <property type="entry name" value="KINESINHEAVY"/>
</dbReference>
<dbReference type="SUPFAM" id="SSF52540">
    <property type="entry name" value="P-loop containing nucleoside triphosphate hydrolases"/>
    <property type="match status" value="1"/>
</dbReference>
<feature type="region of interest" description="Disordered" evidence="8">
    <location>
        <begin position="203"/>
        <end position="252"/>
    </location>
</feature>
<evidence type="ECO:0000313" key="12">
    <source>
        <dbReference type="Proteomes" id="UP001438707"/>
    </source>
</evidence>
<feature type="coiled-coil region" evidence="7">
    <location>
        <begin position="352"/>
        <end position="379"/>
    </location>
</feature>
<keyword evidence="9" id="KW-1133">Transmembrane helix</keyword>
<feature type="transmembrane region" description="Helical" evidence="9">
    <location>
        <begin position="68"/>
        <end position="90"/>
    </location>
</feature>
<evidence type="ECO:0000256" key="7">
    <source>
        <dbReference type="SAM" id="Coils"/>
    </source>
</evidence>
<dbReference type="Gene3D" id="3.40.850.10">
    <property type="entry name" value="Kinesin motor domain"/>
    <property type="match status" value="1"/>
</dbReference>
<dbReference type="FunFam" id="3.40.850.10:FF:000113">
    <property type="entry name" value="Kinesin-like protein"/>
    <property type="match status" value="1"/>
</dbReference>
<feature type="compositionally biased region" description="Low complexity" evidence="8">
    <location>
        <begin position="1269"/>
        <end position="1283"/>
    </location>
</feature>
<organism evidence="11 12">
    <name type="scientific">Apatococcus lobatus</name>
    <dbReference type="NCBI Taxonomy" id="904363"/>
    <lineage>
        <taxon>Eukaryota</taxon>
        <taxon>Viridiplantae</taxon>
        <taxon>Chlorophyta</taxon>
        <taxon>core chlorophytes</taxon>
        <taxon>Trebouxiophyceae</taxon>
        <taxon>Chlorellales</taxon>
        <taxon>Chlorellaceae</taxon>
        <taxon>Apatococcus</taxon>
    </lineage>
</organism>
<dbReference type="Pfam" id="PF00225">
    <property type="entry name" value="Kinesin"/>
    <property type="match status" value="1"/>
</dbReference>
<feature type="compositionally biased region" description="Basic and acidic residues" evidence="8">
    <location>
        <begin position="161"/>
        <end position="170"/>
    </location>
</feature>
<feature type="transmembrane region" description="Helical" evidence="9">
    <location>
        <begin position="40"/>
        <end position="61"/>
    </location>
</feature>
<dbReference type="InterPro" id="IPR001752">
    <property type="entry name" value="Kinesin_motor_dom"/>
</dbReference>
<accession>A0AAW1REY6</accession>
<evidence type="ECO:0000256" key="8">
    <source>
        <dbReference type="SAM" id="MobiDB-lite"/>
    </source>
</evidence>
<comment type="caution">
    <text evidence="11">The sequence shown here is derived from an EMBL/GenBank/DDBJ whole genome shotgun (WGS) entry which is preliminary data.</text>
</comment>
<dbReference type="PANTHER" id="PTHR47972">
    <property type="entry name" value="KINESIN-LIKE PROTEIN KLP-3"/>
    <property type="match status" value="1"/>
</dbReference>
<keyword evidence="4 6" id="KW-0067">ATP-binding</keyword>
<dbReference type="InterPro" id="IPR027417">
    <property type="entry name" value="P-loop_NTPase"/>
</dbReference>
<keyword evidence="12" id="KW-1185">Reference proteome</keyword>
<feature type="region of interest" description="Disordered" evidence="8">
    <location>
        <begin position="151"/>
        <end position="170"/>
    </location>
</feature>
<proteinExistence type="inferred from homology"/>
<dbReference type="SMART" id="SM00129">
    <property type="entry name" value="KISc"/>
    <property type="match status" value="1"/>
</dbReference>
<gene>
    <name evidence="11" type="ORF">WJX74_000861</name>
</gene>
<keyword evidence="9" id="KW-0812">Transmembrane</keyword>
<evidence type="ECO:0000259" key="10">
    <source>
        <dbReference type="PROSITE" id="PS50067"/>
    </source>
</evidence>
<dbReference type="GO" id="GO:0005524">
    <property type="term" value="F:ATP binding"/>
    <property type="evidence" value="ECO:0007669"/>
    <property type="project" value="UniProtKB-UniRule"/>
</dbReference>
<reference evidence="11 12" key="1">
    <citation type="journal article" date="2024" name="Nat. Commun.">
        <title>Phylogenomics reveals the evolutionary origins of lichenization in chlorophyte algae.</title>
        <authorList>
            <person name="Puginier C."/>
            <person name="Libourel C."/>
            <person name="Otte J."/>
            <person name="Skaloud P."/>
            <person name="Haon M."/>
            <person name="Grisel S."/>
            <person name="Petersen M."/>
            <person name="Berrin J.G."/>
            <person name="Delaux P.M."/>
            <person name="Dal Grande F."/>
            <person name="Keller J."/>
        </authorList>
    </citation>
    <scope>NUCLEOTIDE SEQUENCE [LARGE SCALE GENOMIC DNA]</scope>
    <source>
        <strain evidence="11 12">SAG 2145</strain>
    </source>
</reference>
<feature type="coiled-coil region" evidence="7">
    <location>
        <begin position="492"/>
        <end position="575"/>
    </location>
</feature>
<dbReference type="InterPro" id="IPR027640">
    <property type="entry name" value="Kinesin-like_fam"/>
</dbReference>
<evidence type="ECO:0000256" key="6">
    <source>
        <dbReference type="PROSITE-ProRule" id="PRU00283"/>
    </source>
</evidence>
<evidence type="ECO:0000256" key="3">
    <source>
        <dbReference type="ARBA" id="ARBA00022741"/>
    </source>
</evidence>
<keyword evidence="2" id="KW-0493">Microtubule</keyword>
<feature type="domain" description="Kinesin motor" evidence="10">
    <location>
        <begin position="638"/>
        <end position="970"/>
    </location>
</feature>
<keyword evidence="7" id="KW-0175">Coiled coil</keyword>
<dbReference type="InterPro" id="IPR036961">
    <property type="entry name" value="Kinesin_motor_dom_sf"/>
</dbReference>
<feature type="region of interest" description="Disordered" evidence="8">
    <location>
        <begin position="1308"/>
        <end position="1331"/>
    </location>
</feature>
<dbReference type="PROSITE" id="PS00411">
    <property type="entry name" value="KINESIN_MOTOR_1"/>
    <property type="match status" value="1"/>
</dbReference>